<protein>
    <submittedName>
        <fullName evidence="1">Uncharacterized protein</fullName>
    </submittedName>
</protein>
<gene>
    <name evidence="1" type="ORF">ACFY35_21670</name>
</gene>
<name>A0ABW6WFI0_9ACTN</name>
<evidence type="ECO:0000313" key="2">
    <source>
        <dbReference type="Proteomes" id="UP001602245"/>
    </source>
</evidence>
<proteinExistence type="predicted"/>
<sequence length="61" mass="6670">MQAAVFVRDDEDGVVQRIDFHLRADLAGMSREASGRIGDHRFGCLVTSNRLSGPAERVING</sequence>
<evidence type="ECO:0000313" key="1">
    <source>
        <dbReference type="EMBL" id="MFF5292057.1"/>
    </source>
</evidence>
<reference evidence="1 2" key="1">
    <citation type="submission" date="2024-10" db="EMBL/GenBank/DDBJ databases">
        <title>The Natural Products Discovery Center: Release of the First 8490 Sequenced Strains for Exploring Actinobacteria Biosynthetic Diversity.</title>
        <authorList>
            <person name="Kalkreuter E."/>
            <person name="Kautsar S.A."/>
            <person name="Yang D."/>
            <person name="Bader C.D."/>
            <person name="Teijaro C.N."/>
            <person name="Fluegel L."/>
            <person name="Davis C.M."/>
            <person name="Simpson J.R."/>
            <person name="Lauterbach L."/>
            <person name="Steele A.D."/>
            <person name="Gui C."/>
            <person name="Meng S."/>
            <person name="Li G."/>
            <person name="Viehrig K."/>
            <person name="Ye F."/>
            <person name="Su P."/>
            <person name="Kiefer A.F."/>
            <person name="Nichols A."/>
            <person name="Cepeda A.J."/>
            <person name="Yan W."/>
            <person name="Fan B."/>
            <person name="Jiang Y."/>
            <person name="Adhikari A."/>
            <person name="Zheng C.-J."/>
            <person name="Schuster L."/>
            <person name="Cowan T.M."/>
            <person name="Smanski M.J."/>
            <person name="Chevrette M.G."/>
            <person name="De Carvalho L.P.S."/>
            <person name="Shen B."/>
        </authorList>
    </citation>
    <scope>NUCLEOTIDE SEQUENCE [LARGE SCALE GENOMIC DNA]</scope>
    <source>
        <strain evidence="1 2">NPDC000087</strain>
    </source>
</reference>
<comment type="caution">
    <text evidence="1">The sequence shown here is derived from an EMBL/GenBank/DDBJ whole genome shotgun (WGS) entry which is preliminary data.</text>
</comment>
<keyword evidence="2" id="KW-1185">Reference proteome</keyword>
<organism evidence="1 2">
    <name type="scientific">Paractinoplanes globisporus</name>
    <dbReference type="NCBI Taxonomy" id="113565"/>
    <lineage>
        <taxon>Bacteria</taxon>
        <taxon>Bacillati</taxon>
        <taxon>Actinomycetota</taxon>
        <taxon>Actinomycetes</taxon>
        <taxon>Micromonosporales</taxon>
        <taxon>Micromonosporaceae</taxon>
        <taxon>Paractinoplanes</taxon>
    </lineage>
</organism>
<dbReference type="RefSeq" id="WP_020509940.1">
    <property type="nucleotide sequence ID" value="NZ_JBIAZU010000004.1"/>
</dbReference>
<dbReference type="EMBL" id="JBIAZU010000004">
    <property type="protein sequence ID" value="MFF5292057.1"/>
    <property type="molecule type" value="Genomic_DNA"/>
</dbReference>
<accession>A0ABW6WFI0</accession>
<dbReference type="Proteomes" id="UP001602245">
    <property type="component" value="Unassembled WGS sequence"/>
</dbReference>